<evidence type="ECO:0000313" key="1">
    <source>
        <dbReference type="EMBL" id="SPF42499.1"/>
    </source>
</evidence>
<proteinExistence type="predicted"/>
<name>A0A2U3KSI2_9BACT</name>
<evidence type="ECO:0000313" key="2">
    <source>
        <dbReference type="Proteomes" id="UP000238701"/>
    </source>
</evidence>
<dbReference type="EMBL" id="OMOD01000140">
    <property type="protein sequence ID" value="SPF42499.1"/>
    <property type="molecule type" value="Genomic_DNA"/>
</dbReference>
<dbReference type="Proteomes" id="UP000238701">
    <property type="component" value="Unassembled WGS sequence"/>
</dbReference>
<organism evidence="1 2">
    <name type="scientific">Candidatus Sulfotelmatobacter kueseliae</name>
    <dbReference type="NCBI Taxonomy" id="2042962"/>
    <lineage>
        <taxon>Bacteria</taxon>
        <taxon>Pseudomonadati</taxon>
        <taxon>Acidobacteriota</taxon>
        <taxon>Terriglobia</taxon>
        <taxon>Terriglobales</taxon>
        <taxon>Candidatus Korobacteraceae</taxon>
        <taxon>Candidatus Sulfotelmatobacter</taxon>
    </lineage>
</organism>
<dbReference type="AlphaFoldDB" id="A0A2U3KSI2"/>
<sequence length="73" mass="7793">MHRSVLAAAILSYKIRESYSACLLTIAHNSSGTTGALCPTSALNTCIFGLSLQKPAVTLLCPLVPRLLCTPRY</sequence>
<gene>
    <name evidence="1" type="ORF">SBA1_460096</name>
</gene>
<protein>
    <submittedName>
        <fullName evidence="1">Uncharacterized protein</fullName>
    </submittedName>
</protein>
<reference evidence="2" key="1">
    <citation type="submission" date="2018-02" db="EMBL/GenBank/DDBJ databases">
        <authorList>
            <person name="Hausmann B."/>
        </authorList>
    </citation>
    <scope>NUCLEOTIDE SEQUENCE [LARGE SCALE GENOMIC DNA]</scope>
    <source>
        <strain evidence="2">Peat soil MAG SbA1</strain>
    </source>
</reference>
<accession>A0A2U3KSI2</accession>